<comment type="similarity">
    <text evidence="2">Belongs to the sphingosine N-acyltransferase family.</text>
</comment>
<evidence type="ECO:0000256" key="4">
    <source>
        <dbReference type="ARBA" id="ARBA00022989"/>
    </source>
</evidence>
<evidence type="ECO:0000256" key="8">
    <source>
        <dbReference type="SAM" id="Phobius"/>
    </source>
</evidence>
<keyword evidence="3 6" id="KW-0812">Transmembrane</keyword>
<protein>
    <recommendedName>
        <fullName evidence="9">TLC domain-containing protein</fullName>
    </recommendedName>
</protein>
<keyword evidence="11" id="KW-1185">Reference proteome</keyword>
<evidence type="ECO:0000256" key="2">
    <source>
        <dbReference type="ARBA" id="ARBA00009808"/>
    </source>
</evidence>
<feature type="transmembrane region" description="Helical" evidence="8">
    <location>
        <begin position="87"/>
        <end position="110"/>
    </location>
</feature>
<dbReference type="AlphaFoldDB" id="N1PPR8"/>
<gene>
    <name evidence="10" type="ORF">DOTSEDRAFT_70849</name>
</gene>
<evidence type="ECO:0000256" key="7">
    <source>
        <dbReference type="SAM" id="MobiDB-lite"/>
    </source>
</evidence>
<keyword evidence="4 8" id="KW-1133">Transmembrane helix</keyword>
<comment type="subcellular location">
    <subcellularLocation>
        <location evidence="1">Membrane</location>
        <topology evidence="1">Multi-pass membrane protein</topology>
    </subcellularLocation>
</comment>
<dbReference type="InterPro" id="IPR006634">
    <property type="entry name" value="TLC-dom"/>
</dbReference>
<feature type="transmembrane region" description="Helical" evidence="8">
    <location>
        <begin position="131"/>
        <end position="149"/>
    </location>
</feature>
<keyword evidence="5 6" id="KW-0472">Membrane</keyword>
<evidence type="ECO:0000256" key="5">
    <source>
        <dbReference type="ARBA" id="ARBA00023136"/>
    </source>
</evidence>
<feature type="region of interest" description="Disordered" evidence="7">
    <location>
        <begin position="373"/>
        <end position="443"/>
    </location>
</feature>
<dbReference type="GO" id="GO:0046513">
    <property type="term" value="P:ceramide biosynthetic process"/>
    <property type="evidence" value="ECO:0007669"/>
    <property type="project" value="InterPro"/>
</dbReference>
<accession>N1PPR8</accession>
<feature type="compositionally biased region" description="Basic and acidic residues" evidence="7">
    <location>
        <begin position="403"/>
        <end position="412"/>
    </location>
</feature>
<sequence>MAVCASPGEYAAPKRKSTWSTQDDESIWSWVRKIAMHHQLGLSLNAILLLTLCHVMFPSLRNITKACFQLSYPTAVEGQYSQGPRDMYLVASFVVYFTGIRAFMLDYVLIPLATKCGIGRKKGKVRFAEQAYMLLYYGIYWSWGLYLFVQDTPKEANTVESLLISLWRDFPRLTLGTGMKLYYLTQFAFWIQQIVVIHLEERRKDHYQMLTHHFVTCGLMLGSYGYRQWRVGNAILVLMDIVDLIFPAAKILRYLGMQTACDAAFGLFVVAWVFARHVCYLSICWSIYAHVHEKTMQYGLYSTETGKQLSLEGGENLVDNLLQPLLKPEAKTFAFNANIRWSFLGLLLALQCITLAWLVMIIRVVMRVLRGQGADDTRSDDEGEEDEEIEDGPAQPSKHNVPVKHEEPRFIEVETTSEEVAWPTRKGSSGNRKKSKGISSGLNLGEHKDILNRIGCLSEEQLARERELREGTGSPRPSSAAGKR</sequence>
<dbReference type="PROSITE" id="PS50922">
    <property type="entry name" value="TLC"/>
    <property type="match status" value="1"/>
</dbReference>
<feature type="transmembrane region" description="Helical" evidence="8">
    <location>
        <begin position="40"/>
        <end position="57"/>
    </location>
</feature>
<dbReference type="GO" id="GO:0050291">
    <property type="term" value="F:sphingosine N-acyltransferase activity"/>
    <property type="evidence" value="ECO:0007669"/>
    <property type="project" value="InterPro"/>
</dbReference>
<dbReference type="OMA" id="KFFHLSY"/>
<dbReference type="OrthoDB" id="537032at2759"/>
<evidence type="ECO:0000313" key="11">
    <source>
        <dbReference type="Proteomes" id="UP000016933"/>
    </source>
</evidence>
<feature type="transmembrane region" description="Helical" evidence="8">
    <location>
        <begin position="181"/>
        <end position="197"/>
    </location>
</feature>
<evidence type="ECO:0000256" key="3">
    <source>
        <dbReference type="ARBA" id="ARBA00022692"/>
    </source>
</evidence>
<feature type="domain" description="TLC" evidence="9">
    <location>
        <begin position="122"/>
        <end position="370"/>
    </location>
</feature>
<reference evidence="10 11" key="2">
    <citation type="journal article" date="2012" name="PLoS Pathog.">
        <title>Diverse lifestyles and strategies of plant pathogenesis encoded in the genomes of eighteen Dothideomycetes fungi.</title>
        <authorList>
            <person name="Ohm R.A."/>
            <person name="Feau N."/>
            <person name="Henrissat B."/>
            <person name="Schoch C.L."/>
            <person name="Horwitz B.A."/>
            <person name="Barry K.W."/>
            <person name="Condon B.J."/>
            <person name="Copeland A.C."/>
            <person name="Dhillon B."/>
            <person name="Glaser F."/>
            <person name="Hesse C.N."/>
            <person name="Kosti I."/>
            <person name="LaButti K."/>
            <person name="Lindquist E.A."/>
            <person name="Lucas S."/>
            <person name="Salamov A.A."/>
            <person name="Bradshaw R.E."/>
            <person name="Ciuffetti L."/>
            <person name="Hamelin R.C."/>
            <person name="Kema G.H.J."/>
            <person name="Lawrence C."/>
            <person name="Scott J.A."/>
            <person name="Spatafora J.W."/>
            <person name="Turgeon B.G."/>
            <person name="de Wit P.J.G.M."/>
            <person name="Zhong S."/>
            <person name="Goodwin S.B."/>
            <person name="Grigoriev I.V."/>
        </authorList>
    </citation>
    <scope>NUCLEOTIDE SEQUENCE [LARGE SCALE GENOMIC DNA]</scope>
    <source>
        <strain evidence="11">NZE10 / CBS 128990</strain>
    </source>
</reference>
<dbReference type="Proteomes" id="UP000016933">
    <property type="component" value="Unassembled WGS sequence"/>
</dbReference>
<dbReference type="GO" id="GO:0016020">
    <property type="term" value="C:membrane"/>
    <property type="evidence" value="ECO:0007669"/>
    <property type="project" value="UniProtKB-SubCell"/>
</dbReference>
<feature type="region of interest" description="Disordered" evidence="7">
    <location>
        <begin position="465"/>
        <end position="484"/>
    </location>
</feature>
<dbReference type="EMBL" id="KB446538">
    <property type="protein sequence ID" value="EME44933.1"/>
    <property type="molecule type" value="Genomic_DNA"/>
</dbReference>
<dbReference type="eggNOG" id="KOG1607">
    <property type="taxonomic scope" value="Eukaryota"/>
</dbReference>
<dbReference type="Pfam" id="PF03798">
    <property type="entry name" value="TRAM_LAG1_CLN8"/>
    <property type="match status" value="1"/>
</dbReference>
<organism evidence="10 11">
    <name type="scientific">Dothistroma septosporum (strain NZE10 / CBS 128990)</name>
    <name type="common">Red band needle blight fungus</name>
    <name type="synonym">Mycosphaerella pini</name>
    <dbReference type="NCBI Taxonomy" id="675120"/>
    <lineage>
        <taxon>Eukaryota</taxon>
        <taxon>Fungi</taxon>
        <taxon>Dikarya</taxon>
        <taxon>Ascomycota</taxon>
        <taxon>Pezizomycotina</taxon>
        <taxon>Dothideomycetes</taxon>
        <taxon>Dothideomycetidae</taxon>
        <taxon>Mycosphaerellales</taxon>
        <taxon>Mycosphaerellaceae</taxon>
        <taxon>Dothistroma</taxon>
    </lineage>
</organism>
<feature type="transmembrane region" description="Helical" evidence="8">
    <location>
        <begin position="341"/>
        <end position="362"/>
    </location>
</feature>
<reference evidence="11" key="1">
    <citation type="journal article" date="2012" name="PLoS Genet.">
        <title>The genomes of the fungal plant pathogens Cladosporium fulvum and Dothistroma septosporum reveal adaptation to different hosts and lifestyles but also signatures of common ancestry.</title>
        <authorList>
            <person name="de Wit P.J.G.M."/>
            <person name="van der Burgt A."/>
            <person name="Oekmen B."/>
            <person name="Stergiopoulos I."/>
            <person name="Abd-Elsalam K.A."/>
            <person name="Aerts A.L."/>
            <person name="Bahkali A.H."/>
            <person name="Beenen H.G."/>
            <person name="Chettri P."/>
            <person name="Cox M.P."/>
            <person name="Datema E."/>
            <person name="de Vries R.P."/>
            <person name="Dhillon B."/>
            <person name="Ganley A.R."/>
            <person name="Griffiths S.A."/>
            <person name="Guo Y."/>
            <person name="Hamelin R.C."/>
            <person name="Henrissat B."/>
            <person name="Kabir M.S."/>
            <person name="Jashni M.K."/>
            <person name="Kema G."/>
            <person name="Klaubauf S."/>
            <person name="Lapidus A."/>
            <person name="Levasseur A."/>
            <person name="Lindquist E."/>
            <person name="Mehrabi R."/>
            <person name="Ohm R.A."/>
            <person name="Owen T.J."/>
            <person name="Salamov A."/>
            <person name="Schwelm A."/>
            <person name="Schijlen E."/>
            <person name="Sun H."/>
            <person name="van den Burg H.A."/>
            <person name="van Ham R.C.H.J."/>
            <person name="Zhang S."/>
            <person name="Goodwin S.B."/>
            <person name="Grigoriev I.V."/>
            <person name="Collemare J."/>
            <person name="Bradshaw R.E."/>
        </authorList>
    </citation>
    <scope>NUCLEOTIDE SEQUENCE [LARGE SCALE GENOMIC DNA]</scope>
    <source>
        <strain evidence="11">NZE10 / CBS 128990</strain>
    </source>
</reference>
<evidence type="ECO:0000256" key="6">
    <source>
        <dbReference type="PROSITE-ProRule" id="PRU00205"/>
    </source>
</evidence>
<dbReference type="SMART" id="SM00724">
    <property type="entry name" value="TLC"/>
    <property type="match status" value="1"/>
</dbReference>
<dbReference type="STRING" id="675120.N1PPR8"/>
<feature type="transmembrane region" description="Helical" evidence="8">
    <location>
        <begin position="232"/>
        <end position="252"/>
    </location>
</feature>
<dbReference type="PANTHER" id="PTHR12560">
    <property type="entry name" value="LONGEVITY ASSURANCE FACTOR 1 LAG1"/>
    <property type="match status" value="1"/>
</dbReference>
<evidence type="ECO:0000256" key="1">
    <source>
        <dbReference type="ARBA" id="ARBA00004141"/>
    </source>
</evidence>
<dbReference type="InterPro" id="IPR016439">
    <property type="entry name" value="Lag1/Lac1-like"/>
</dbReference>
<name>N1PPR8_DOTSN</name>
<evidence type="ECO:0000313" key="10">
    <source>
        <dbReference type="EMBL" id="EME44933.1"/>
    </source>
</evidence>
<dbReference type="HOGENOM" id="CLU_028277_2_2_1"/>
<proteinExistence type="inferred from homology"/>
<feature type="transmembrane region" description="Helical" evidence="8">
    <location>
        <begin position="264"/>
        <end position="288"/>
    </location>
</feature>
<dbReference type="PANTHER" id="PTHR12560:SF0">
    <property type="entry name" value="LD18904P"/>
    <property type="match status" value="1"/>
</dbReference>
<feature type="compositionally biased region" description="Acidic residues" evidence="7">
    <location>
        <begin position="378"/>
        <end position="391"/>
    </location>
</feature>
<evidence type="ECO:0000259" key="9">
    <source>
        <dbReference type="PROSITE" id="PS50922"/>
    </source>
</evidence>